<dbReference type="InterPro" id="IPR023753">
    <property type="entry name" value="FAD/NAD-binding_dom"/>
</dbReference>
<dbReference type="PANTHER" id="PTHR42913">
    <property type="entry name" value="APOPTOSIS-INDUCING FACTOR 1"/>
    <property type="match status" value="1"/>
</dbReference>
<evidence type="ECO:0000256" key="3">
    <source>
        <dbReference type="ARBA" id="ARBA00022630"/>
    </source>
</evidence>
<dbReference type="InterPro" id="IPR051169">
    <property type="entry name" value="NADH-Q_oxidoreductase"/>
</dbReference>
<dbReference type="EMBL" id="CP063450">
    <property type="protein sequence ID" value="QOV99799.1"/>
    <property type="molecule type" value="Genomic_DNA"/>
</dbReference>
<feature type="compositionally biased region" description="Basic and acidic residues" evidence="6">
    <location>
        <begin position="407"/>
        <end position="419"/>
    </location>
</feature>
<dbReference type="Proteomes" id="UP000593818">
    <property type="component" value="Chromosome"/>
</dbReference>
<protein>
    <submittedName>
        <fullName evidence="8">FAD-dependent oxidoreductase</fullName>
    </submittedName>
</protein>
<evidence type="ECO:0000256" key="4">
    <source>
        <dbReference type="ARBA" id="ARBA00022827"/>
    </source>
</evidence>
<keyword evidence="3" id="KW-0285">Flavoprotein</keyword>
<comment type="cofactor">
    <cofactor evidence="1">
        <name>FAD</name>
        <dbReference type="ChEBI" id="CHEBI:57692"/>
    </cofactor>
</comment>
<dbReference type="AlphaFoldDB" id="A0A7M2XPX4"/>
<dbReference type="GO" id="GO:0003955">
    <property type="term" value="F:NAD(P)H dehydrogenase (quinone) activity"/>
    <property type="evidence" value="ECO:0007669"/>
    <property type="project" value="TreeGrafter"/>
</dbReference>
<evidence type="ECO:0000256" key="2">
    <source>
        <dbReference type="ARBA" id="ARBA00005272"/>
    </source>
</evidence>
<dbReference type="PRINTS" id="PR00469">
    <property type="entry name" value="PNDRDTASEII"/>
</dbReference>
<evidence type="ECO:0000313" key="9">
    <source>
        <dbReference type="Proteomes" id="UP000593818"/>
    </source>
</evidence>
<evidence type="ECO:0000259" key="7">
    <source>
        <dbReference type="Pfam" id="PF07992"/>
    </source>
</evidence>
<comment type="similarity">
    <text evidence="2">Belongs to the NADH dehydrogenase family.</text>
</comment>
<dbReference type="Pfam" id="PF07992">
    <property type="entry name" value="Pyr_redox_2"/>
    <property type="match status" value="1"/>
</dbReference>
<feature type="region of interest" description="Disordered" evidence="6">
    <location>
        <begin position="397"/>
        <end position="419"/>
    </location>
</feature>
<keyword evidence="9" id="KW-1185">Reference proteome</keyword>
<evidence type="ECO:0000256" key="1">
    <source>
        <dbReference type="ARBA" id="ARBA00001974"/>
    </source>
</evidence>
<sequence>MTTQFHVVVVGAGYAGVMAANRLLAEHPEVAVTVVNPRPVFVERVRLHQVAAGSGTATHELSDLLHPRVTLHVGTAVRIEPYAVSLADGTVLQCDAVVYAVGSTTGSGAIPGAEKAFSVADLDSATALRDALLEADDHASVVVIGGGLTGLETVTELAQSHPRHTLVLVGDPGAALPVNTQRYIRHRLDELGVQVRSGTRVARIDDGSVVLDDGSEIPATLVVRTAGFSVPDLARRSGLPVDDDGRLRVRDTLQAVDGSPIVGVGDGMPVVGVGDGMSVVGVGDGMPVVGVGDGMPVVGVGDAVVVDGNDHLRMSCQAAMPLGIHGADTVWQLLQGREPAPLSLGFVTTCISLGRDRGVVQLSARDDTPSRWALRGRLAAPVKEAVVRGTIHTMQLQARGRALPSRRGPDTAAREKAHV</sequence>
<accession>A0A7M2XPX4</accession>
<reference evidence="8 9" key="1">
    <citation type="submission" date="2020-10" db="EMBL/GenBank/DDBJ databases">
        <title>Whole genome sequence of oil-degrading bacteria Rhodococcus pyridinivorans strain 5Ap.</title>
        <authorList>
            <person name="Akhremchuk A.E."/>
            <person name="Valentovich L.N."/>
            <person name="Charniauskaya M.I."/>
            <person name="Bukliarevich H.A."/>
            <person name="Titok M.A."/>
        </authorList>
    </citation>
    <scope>NUCLEOTIDE SEQUENCE [LARGE SCALE GENOMIC DNA]</scope>
    <source>
        <strain evidence="8 9">5Ap</strain>
    </source>
</reference>
<dbReference type="RefSeq" id="WP_193903278.1">
    <property type="nucleotide sequence ID" value="NZ_CP063450.1"/>
</dbReference>
<evidence type="ECO:0000313" key="8">
    <source>
        <dbReference type="EMBL" id="QOV99799.1"/>
    </source>
</evidence>
<feature type="domain" description="FAD/NAD(P)-binding" evidence="7">
    <location>
        <begin position="5"/>
        <end position="255"/>
    </location>
</feature>
<organism evidence="8 9">
    <name type="scientific">Rhodococcus pyridinivorans</name>
    <dbReference type="NCBI Taxonomy" id="103816"/>
    <lineage>
        <taxon>Bacteria</taxon>
        <taxon>Bacillati</taxon>
        <taxon>Actinomycetota</taxon>
        <taxon>Actinomycetes</taxon>
        <taxon>Mycobacteriales</taxon>
        <taxon>Nocardiaceae</taxon>
        <taxon>Rhodococcus</taxon>
    </lineage>
</organism>
<evidence type="ECO:0000256" key="6">
    <source>
        <dbReference type="SAM" id="MobiDB-lite"/>
    </source>
</evidence>
<dbReference type="PANTHER" id="PTHR42913:SF3">
    <property type="entry name" value="64 KDA MITOCHONDRIAL NADH DEHYDROGENASE (EUROFUNG)"/>
    <property type="match status" value="1"/>
</dbReference>
<name>A0A7M2XPX4_9NOCA</name>
<evidence type="ECO:0000256" key="5">
    <source>
        <dbReference type="ARBA" id="ARBA00023002"/>
    </source>
</evidence>
<gene>
    <name evidence="8" type="ORF">INP59_05325</name>
</gene>
<dbReference type="PRINTS" id="PR00368">
    <property type="entry name" value="FADPNR"/>
</dbReference>
<keyword evidence="4" id="KW-0274">FAD</keyword>
<dbReference type="Gene3D" id="3.50.50.100">
    <property type="match status" value="2"/>
</dbReference>
<proteinExistence type="inferred from homology"/>
<dbReference type="SUPFAM" id="SSF51905">
    <property type="entry name" value="FAD/NAD(P)-binding domain"/>
    <property type="match status" value="1"/>
</dbReference>
<dbReference type="InterPro" id="IPR036188">
    <property type="entry name" value="FAD/NAD-bd_sf"/>
</dbReference>
<dbReference type="GO" id="GO:0019646">
    <property type="term" value="P:aerobic electron transport chain"/>
    <property type="evidence" value="ECO:0007669"/>
    <property type="project" value="TreeGrafter"/>
</dbReference>
<keyword evidence="5" id="KW-0560">Oxidoreductase</keyword>